<evidence type="ECO:0000256" key="5">
    <source>
        <dbReference type="ARBA" id="ARBA00022737"/>
    </source>
</evidence>
<evidence type="ECO:0000256" key="8">
    <source>
        <dbReference type="SAM" id="MobiDB-lite"/>
    </source>
</evidence>
<evidence type="ECO:0000313" key="11">
    <source>
        <dbReference type="Proteomes" id="UP000694522"/>
    </source>
</evidence>
<evidence type="ECO:0000256" key="4">
    <source>
        <dbReference type="ARBA" id="ARBA00022701"/>
    </source>
</evidence>
<dbReference type="InterPro" id="IPR027324">
    <property type="entry name" value="MAP2/MAP4/Tau"/>
</dbReference>
<feature type="domain" description="RII binding" evidence="9">
    <location>
        <begin position="85"/>
        <end position="103"/>
    </location>
</feature>
<name>A0A8B9FN49_9PSIT</name>
<protein>
    <recommendedName>
        <fullName evidence="7">Microtubule-associated protein</fullName>
    </recommendedName>
</protein>
<reference evidence="10" key="1">
    <citation type="submission" date="2025-08" db="UniProtKB">
        <authorList>
            <consortium name="Ensembl"/>
        </authorList>
    </citation>
    <scope>IDENTIFICATION</scope>
</reference>
<dbReference type="Proteomes" id="UP000694522">
    <property type="component" value="Unplaced"/>
</dbReference>
<dbReference type="GO" id="GO:0000226">
    <property type="term" value="P:microtubule cytoskeleton organization"/>
    <property type="evidence" value="ECO:0007669"/>
    <property type="project" value="TreeGrafter"/>
</dbReference>
<dbReference type="GO" id="GO:0031175">
    <property type="term" value="P:neuron projection development"/>
    <property type="evidence" value="ECO:0007669"/>
    <property type="project" value="TreeGrafter"/>
</dbReference>
<feature type="compositionally biased region" description="Low complexity" evidence="8">
    <location>
        <begin position="172"/>
        <end position="183"/>
    </location>
</feature>
<dbReference type="GO" id="GO:0043005">
    <property type="term" value="C:neuron projection"/>
    <property type="evidence" value="ECO:0007669"/>
    <property type="project" value="TreeGrafter"/>
</dbReference>
<proteinExistence type="predicted"/>
<feature type="compositionally biased region" description="Polar residues" evidence="8">
    <location>
        <begin position="195"/>
        <end position="206"/>
    </location>
</feature>
<sequence length="491" mass="51880">MAEDRKDEAKAPHWTAGQLTEASAHPHSPEIKEQGGAGAGLVRSANGFPYREDEEPGLGSHEQPGTYARTKENGINGELSAGDRETAEEVSARIVQVVTAEAVAVLKGEQEKEAQHKDQPGPLPLAVEESANLPPSPPPSPASEKTGALEEGKGLLDVADGVSKSPEKRSSLPRPSSILPSRRGVSGDRDREENSLSLTASLSSVRRTTRSEPIRSRTGKSGTSTPTTPGSTAITPGTPPSYASRTPGTPGTPSYSRTPHTPGTPKSAILVPTEKKVAIIRTPPKSPATPKQLRVINQPLPDLKNVRSKIGSTDNIKYQPKGGQVRILNKKIDFSDIQSRCGSRDNIKHSAGGGNVQIVTKKIDLSHVTSKCGSLKNIHHKPGGGRVKIESVKLDFKEKAQAKVGSLENAHHVPGGGNVKIDSQKLNFREHAKARVDHGAEIITQSPGRSSVASPRRLSNVSSSGSINLLESPQLATLAEDVTAALAKQGL</sequence>
<dbReference type="GO" id="GO:0008017">
    <property type="term" value="F:microtubule binding"/>
    <property type="evidence" value="ECO:0007669"/>
    <property type="project" value="InterPro"/>
</dbReference>
<evidence type="ECO:0000313" key="10">
    <source>
        <dbReference type="Ensembl" id="ENSACOP00000012420.1"/>
    </source>
</evidence>
<dbReference type="AlphaFoldDB" id="A0A8B9FN49"/>
<keyword evidence="4 7" id="KW-0493">Microtubule</keyword>
<feature type="compositionally biased region" description="Polar residues" evidence="8">
    <location>
        <begin position="243"/>
        <end position="261"/>
    </location>
</feature>
<dbReference type="Ensembl" id="ENSACOT00000012858.1">
    <property type="protein sequence ID" value="ENSACOP00000012420.1"/>
    <property type="gene ID" value="ENSACOG00000008520.1"/>
</dbReference>
<dbReference type="InterPro" id="IPR018459">
    <property type="entry name" value="RII-bd_1"/>
</dbReference>
<evidence type="ECO:0000256" key="7">
    <source>
        <dbReference type="RuleBase" id="RU000686"/>
    </source>
</evidence>
<feature type="region of interest" description="Disordered" evidence="8">
    <location>
        <begin position="108"/>
        <end position="272"/>
    </location>
</feature>
<dbReference type="InterPro" id="IPR001084">
    <property type="entry name" value="MAP_tubulin-bd_rpt"/>
</dbReference>
<keyword evidence="11" id="KW-1185">Reference proteome</keyword>
<keyword evidence="2 7" id="KW-0963">Cytoplasm</keyword>
<dbReference type="PROSITE" id="PS51491">
    <property type="entry name" value="TAU_MAP_2"/>
    <property type="match status" value="4"/>
</dbReference>
<evidence type="ECO:0000259" key="9">
    <source>
        <dbReference type="Pfam" id="PF10522"/>
    </source>
</evidence>
<evidence type="ECO:0000256" key="1">
    <source>
        <dbReference type="ARBA" id="ARBA00004245"/>
    </source>
</evidence>
<feature type="compositionally biased region" description="Low complexity" evidence="8">
    <location>
        <begin position="219"/>
        <end position="236"/>
    </location>
</feature>
<dbReference type="PANTHER" id="PTHR11501:SF15">
    <property type="entry name" value="MICROTUBULE-ASSOCIATED PROTEIN 2"/>
    <property type="match status" value="1"/>
</dbReference>
<evidence type="ECO:0000256" key="2">
    <source>
        <dbReference type="ARBA" id="ARBA00022490"/>
    </source>
</evidence>
<comment type="subcellular location">
    <subcellularLocation>
        <location evidence="1 7">Cytoplasm</location>
        <location evidence="1 7">Cytoskeleton</location>
    </subcellularLocation>
</comment>
<feature type="compositionally biased region" description="Basic and acidic residues" evidence="8">
    <location>
        <begin position="1"/>
        <end position="11"/>
    </location>
</feature>
<reference evidence="10" key="2">
    <citation type="submission" date="2025-09" db="UniProtKB">
        <authorList>
            <consortium name="Ensembl"/>
        </authorList>
    </citation>
    <scope>IDENTIFICATION</scope>
</reference>
<feature type="region of interest" description="Disordered" evidence="8">
    <location>
        <begin position="1"/>
        <end position="87"/>
    </location>
</feature>
<dbReference type="GO" id="GO:0005874">
    <property type="term" value="C:microtubule"/>
    <property type="evidence" value="ECO:0007669"/>
    <property type="project" value="UniProtKB-KW"/>
</dbReference>
<dbReference type="Pfam" id="PF00418">
    <property type="entry name" value="Tubulin-binding"/>
    <property type="match status" value="4"/>
</dbReference>
<dbReference type="PANTHER" id="PTHR11501">
    <property type="entry name" value="MICROTUBULE-ASSOCIATED PROTEIN"/>
    <property type="match status" value="1"/>
</dbReference>
<keyword evidence="6 7" id="KW-0206">Cytoskeleton</keyword>
<organism evidence="10 11">
    <name type="scientific">Amazona collaria</name>
    <name type="common">yellow-billed parrot</name>
    <dbReference type="NCBI Taxonomy" id="241587"/>
    <lineage>
        <taxon>Eukaryota</taxon>
        <taxon>Metazoa</taxon>
        <taxon>Chordata</taxon>
        <taxon>Craniata</taxon>
        <taxon>Vertebrata</taxon>
        <taxon>Euteleostomi</taxon>
        <taxon>Archelosauria</taxon>
        <taxon>Archosauria</taxon>
        <taxon>Dinosauria</taxon>
        <taxon>Saurischia</taxon>
        <taxon>Theropoda</taxon>
        <taxon>Coelurosauria</taxon>
        <taxon>Aves</taxon>
        <taxon>Neognathae</taxon>
        <taxon>Neoaves</taxon>
        <taxon>Telluraves</taxon>
        <taxon>Australaves</taxon>
        <taxon>Psittaciformes</taxon>
        <taxon>Psittacidae</taxon>
        <taxon>Amazona</taxon>
    </lineage>
</organism>
<dbReference type="Pfam" id="PF10522">
    <property type="entry name" value="RII_binding_1"/>
    <property type="match status" value="1"/>
</dbReference>
<keyword evidence="3" id="KW-0597">Phosphoprotein</keyword>
<evidence type="ECO:0000256" key="6">
    <source>
        <dbReference type="ARBA" id="ARBA00023212"/>
    </source>
</evidence>
<evidence type="ECO:0000256" key="3">
    <source>
        <dbReference type="ARBA" id="ARBA00022553"/>
    </source>
</evidence>
<dbReference type="PROSITE" id="PS00229">
    <property type="entry name" value="TAU_MAP_1"/>
    <property type="match status" value="1"/>
</dbReference>
<feature type="compositionally biased region" description="Basic and acidic residues" evidence="8">
    <location>
        <begin position="108"/>
        <end position="119"/>
    </location>
</feature>
<keyword evidence="5" id="KW-0677">Repeat</keyword>
<accession>A0A8B9FN49</accession>
<feature type="compositionally biased region" description="Basic and acidic residues" evidence="8">
    <location>
        <begin position="185"/>
        <end position="194"/>
    </location>
</feature>